<dbReference type="Proteomes" id="UP000053825">
    <property type="component" value="Unassembled WGS sequence"/>
</dbReference>
<protein>
    <submittedName>
        <fullName evidence="2">Uncharacterized protein</fullName>
    </submittedName>
</protein>
<dbReference type="EMBL" id="KQ414668">
    <property type="protein sequence ID" value="KOC64546.1"/>
    <property type="molecule type" value="Genomic_DNA"/>
</dbReference>
<keyword evidence="3" id="KW-1185">Reference proteome</keyword>
<reference evidence="2 3" key="1">
    <citation type="submission" date="2015-07" db="EMBL/GenBank/DDBJ databases">
        <title>The genome of Habropoda laboriosa.</title>
        <authorList>
            <person name="Pan H."/>
            <person name="Kapheim K."/>
        </authorList>
    </citation>
    <scope>NUCLEOTIDE SEQUENCE [LARGE SCALE GENOMIC DNA]</scope>
    <source>
        <strain evidence="2">0110345459</strain>
    </source>
</reference>
<organism evidence="2 3">
    <name type="scientific">Habropoda laboriosa</name>
    <dbReference type="NCBI Taxonomy" id="597456"/>
    <lineage>
        <taxon>Eukaryota</taxon>
        <taxon>Metazoa</taxon>
        <taxon>Ecdysozoa</taxon>
        <taxon>Arthropoda</taxon>
        <taxon>Hexapoda</taxon>
        <taxon>Insecta</taxon>
        <taxon>Pterygota</taxon>
        <taxon>Neoptera</taxon>
        <taxon>Endopterygota</taxon>
        <taxon>Hymenoptera</taxon>
        <taxon>Apocrita</taxon>
        <taxon>Aculeata</taxon>
        <taxon>Apoidea</taxon>
        <taxon>Anthophila</taxon>
        <taxon>Apidae</taxon>
        <taxon>Habropoda</taxon>
    </lineage>
</organism>
<evidence type="ECO:0000313" key="2">
    <source>
        <dbReference type="EMBL" id="KOC64546.1"/>
    </source>
</evidence>
<evidence type="ECO:0000313" key="3">
    <source>
        <dbReference type="Proteomes" id="UP000053825"/>
    </source>
</evidence>
<accession>A0A0L7R175</accession>
<gene>
    <name evidence="2" type="ORF">WH47_12010</name>
</gene>
<feature type="region of interest" description="Disordered" evidence="1">
    <location>
        <begin position="62"/>
        <end position="91"/>
    </location>
</feature>
<feature type="compositionally biased region" description="Basic and acidic residues" evidence="1">
    <location>
        <begin position="69"/>
        <end position="78"/>
    </location>
</feature>
<evidence type="ECO:0000256" key="1">
    <source>
        <dbReference type="SAM" id="MobiDB-lite"/>
    </source>
</evidence>
<sequence>GRRYRGCRAAGSRNEICVTRGPTSPRLAPPLLSSVQLDAVPVSAPGRVAERYIIQLCHSSYTGATKGPFSREERETKGRSSLRGSLPRPRGSHYEIVVTRLISTPPRELS</sequence>
<feature type="compositionally biased region" description="Low complexity" evidence="1">
    <location>
        <begin position="79"/>
        <end position="89"/>
    </location>
</feature>
<name>A0A0L7R175_9HYME</name>
<dbReference type="AlphaFoldDB" id="A0A0L7R175"/>
<feature type="non-terminal residue" evidence="2">
    <location>
        <position position="1"/>
    </location>
</feature>
<proteinExistence type="predicted"/>